<dbReference type="GO" id="GO:0016020">
    <property type="term" value="C:membrane"/>
    <property type="evidence" value="ECO:0007669"/>
    <property type="project" value="UniProtKB-SubCell"/>
</dbReference>
<feature type="transmembrane region" description="Helical" evidence="5">
    <location>
        <begin position="83"/>
        <end position="107"/>
    </location>
</feature>
<name>A0A223KLQ5_9BACI</name>
<evidence type="ECO:0000313" key="7">
    <source>
        <dbReference type="Proteomes" id="UP000215224"/>
    </source>
</evidence>
<dbReference type="KEGG" id="bcoh:BC6307_02670"/>
<gene>
    <name evidence="6" type="ORF">BC6307_02670</name>
</gene>
<dbReference type="PANTHER" id="PTHR39157">
    <property type="entry name" value="INTEGRAL MEMBRANE PROTEIN-RELATED"/>
    <property type="match status" value="1"/>
</dbReference>
<dbReference type="STRING" id="1314751.GCA_001591425_04194"/>
<dbReference type="Pfam" id="PF07681">
    <property type="entry name" value="DoxX"/>
    <property type="match status" value="1"/>
</dbReference>
<evidence type="ECO:0000256" key="4">
    <source>
        <dbReference type="ARBA" id="ARBA00023136"/>
    </source>
</evidence>
<evidence type="ECO:0000256" key="2">
    <source>
        <dbReference type="ARBA" id="ARBA00022692"/>
    </source>
</evidence>
<dbReference type="AlphaFoldDB" id="A0A223KLQ5"/>
<feature type="transmembrane region" description="Helical" evidence="5">
    <location>
        <begin position="119"/>
        <end position="139"/>
    </location>
</feature>
<accession>A0A223KLQ5</accession>
<organism evidence="6 7">
    <name type="scientific">Sutcliffiella cohnii</name>
    <dbReference type="NCBI Taxonomy" id="33932"/>
    <lineage>
        <taxon>Bacteria</taxon>
        <taxon>Bacillati</taxon>
        <taxon>Bacillota</taxon>
        <taxon>Bacilli</taxon>
        <taxon>Bacillales</taxon>
        <taxon>Bacillaceae</taxon>
        <taxon>Sutcliffiella</taxon>
    </lineage>
</organism>
<evidence type="ECO:0000256" key="3">
    <source>
        <dbReference type="ARBA" id="ARBA00022989"/>
    </source>
</evidence>
<dbReference type="RefSeq" id="WP_066420337.1">
    <property type="nucleotide sequence ID" value="NZ_CP018866.1"/>
</dbReference>
<keyword evidence="7" id="KW-1185">Reference proteome</keyword>
<reference evidence="6 7" key="1">
    <citation type="submission" date="2016-12" db="EMBL/GenBank/DDBJ databases">
        <title>The whole genome sequencing and assembly of Bacillus cohnii DSM 6307T strain.</title>
        <authorList>
            <person name="Lee Y.-J."/>
            <person name="Yi H."/>
            <person name="Bahn Y.-S."/>
            <person name="Kim J.F."/>
            <person name="Lee D.-W."/>
        </authorList>
    </citation>
    <scope>NUCLEOTIDE SEQUENCE [LARGE SCALE GENOMIC DNA]</scope>
    <source>
        <strain evidence="6 7">DSM 6307</strain>
    </source>
</reference>
<dbReference type="EMBL" id="CP018866">
    <property type="protein sequence ID" value="AST90263.1"/>
    <property type="molecule type" value="Genomic_DNA"/>
</dbReference>
<evidence type="ECO:0000256" key="5">
    <source>
        <dbReference type="SAM" id="Phobius"/>
    </source>
</evidence>
<evidence type="ECO:0000256" key="1">
    <source>
        <dbReference type="ARBA" id="ARBA00004141"/>
    </source>
</evidence>
<protein>
    <submittedName>
        <fullName evidence="6">Crp/Fnr family transcriptional regulator</fullName>
    </submittedName>
</protein>
<keyword evidence="4 5" id="KW-0472">Membrane</keyword>
<dbReference type="Proteomes" id="UP000215224">
    <property type="component" value="Chromosome"/>
</dbReference>
<keyword evidence="3 5" id="KW-1133">Transmembrane helix</keyword>
<sequence>MTFLKGPKMAVIWTVLRVWLGVQWLQAGINKVGVFDATGFLHGTIAKSQGENAIVKGWYATFVEQFALPNVELFNVLIPWGEVLVGIGLILGAATIPALLAAAFMNLNFLLAGTISTNPILYTAAMILLFAGAASYFYGVDRFAVKYIKEKMNAKKATNTKKDVKPAPVH</sequence>
<dbReference type="PANTHER" id="PTHR39157:SF1">
    <property type="entry name" value="DOXX FAMILY PROTEIN"/>
    <property type="match status" value="1"/>
</dbReference>
<comment type="subcellular location">
    <subcellularLocation>
        <location evidence="1">Membrane</location>
        <topology evidence="1">Multi-pass membrane protein</topology>
    </subcellularLocation>
</comment>
<proteinExistence type="predicted"/>
<keyword evidence="2 5" id="KW-0812">Transmembrane</keyword>
<evidence type="ECO:0000313" key="6">
    <source>
        <dbReference type="EMBL" id="AST90263.1"/>
    </source>
</evidence>
<dbReference type="InterPro" id="IPR032808">
    <property type="entry name" value="DoxX"/>
</dbReference>